<reference evidence="4 5" key="1">
    <citation type="submission" date="2019-09" db="EMBL/GenBank/DDBJ databases">
        <title>Bird 10,000 Genomes (B10K) Project - Family phase.</title>
        <authorList>
            <person name="Zhang G."/>
        </authorList>
    </citation>
    <scope>NUCLEOTIDE SEQUENCE [LARGE SCALE GENOMIC DNA]</scope>
    <source>
        <strain evidence="4">B10K-DU-029-69</strain>
        <tissue evidence="4">Muscle</tissue>
    </source>
</reference>
<feature type="domain" description="LAMB1/2/3/4 helical" evidence="3">
    <location>
        <begin position="56"/>
        <end position="166"/>
    </location>
</feature>
<feature type="non-terminal residue" evidence="4">
    <location>
        <position position="392"/>
    </location>
</feature>
<dbReference type="CDD" id="cd22295">
    <property type="entry name" value="cc_LAMB_C"/>
    <property type="match status" value="1"/>
</dbReference>
<name>A0A7L3MS39_9PASS</name>
<keyword evidence="1" id="KW-0175">Coiled coil</keyword>
<proteinExistence type="predicted"/>
<gene>
    <name evidence="4" type="primary">Lamb1_2</name>
    <name evidence="4" type="ORF">HORVUL_R11293</name>
</gene>
<dbReference type="OrthoDB" id="5985440at2759"/>
<sequence>ASSQICGAPGDRSCKHASCGGALCQDSAGRRHCGGTGCAGALPVSARALTSAHNASQQLDVALEQLGVVAQKMQEMQELARGARSWAEEALERSQAARSRAEKVTVQLRDFIRRIKAFLAEEGADPGSIELVARQVLNISLPSSPEQIQQLLWEMRESIGQLEGVDAVLNSTAEGLAVARDLLAQGQEARQRAEGIRDELAGTQQALEVAQTQAMTAGNTLQSARDAIQVAEKRAREAERRLQVLDRKESQVQRRLRELAQSITALQKRGQDVHHMAQQAKDRAQRATTTSGTLSQDLAQVTQRYVVLKNQVGMLDRVSGGALQRVSQLMAEAQDLLDKASNSKRKLEDLEQRFGANERAMAAKVTRLQALEQQVTGLLQEIQERANAYATC</sequence>
<dbReference type="Pfam" id="PF23219">
    <property type="entry name" value="LAMB1"/>
    <property type="match status" value="1"/>
</dbReference>
<feature type="region of interest" description="Disordered" evidence="2">
    <location>
        <begin position="270"/>
        <end position="292"/>
    </location>
</feature>
<evidence type="ECO:0000259" key="3">
    <source>
        <dbReference type="Pfam" id="PF23219"/>
    </source>
</evidence>
<accession>A0A7L3MS39</accession>
<dbReference type="SUPFAM" id="SSF57997">
    <property type="entry name" value="Tropomyosin"/>
    <property type="match status" value="1"/>
</dbReference>
<keyword evidence="5" id="KW-1185">Reference proteome</keyword>
<evidence type="ECO:0000256" key="1">
    <source>
        <dbReference type="SAM" id="Coils"/>
    </source>
</evidence>
<dbReference type="InterPro" id="IPR056558">
    <property type="entry name" value="LAMB1-4_helical"/>
</dbReference>
<evidence type="ECO:0000313" key="5">
    <source>
        <dbReference type="Proteomes" id="UP000558460"/>
    </source>
</evidence>
<evidence type="ECO:0000256" key="2">
    <source>
        <dbReference type="SAM" id="MobiDB-lite"/>
    </source>
</evidence>
<protein>
    <submittedName>
        <fullName evidence="4">LAMB1 protein</fullName>
    </submittedName>
</protein>
<dbReference type="PROSITE" id="PS50007">
    <property type="entry name" value="PIPLC_X_DOMAIN"/>
    <property type="match status" value="1"/>
</dbReference>
<dbReference type="AlphaFoldDB" id="A0A7L3MS39"/>
<feature type="compositionally biased region" description="Basic and acidic residues" evidence="2">
    <location>
        <begin position="270"/>
        <end position="285"/>
    </location>
</feature>
<comment type="caution">
    <text evidence="4">The sequence shown here is derived from an EMBL/GenBank/DDBJ whole genome shotgun (WGS) entry which is preliminary data.</text>
</comment>
<feature type="coiled-coil region" evidence="1">
    <location>
        <begin position="179"/>
        <end position="269"/>
    </location>
</feature>
<evidence type="ECO:0000313" key="4">
    <source>
        <dbReference type="EMBL" id="NXU69445.1"/>
    </source>
</evidence>
<dbReference type="EMBL" id="VZUA01406442">
    <property type="protein sequence ID" value="NXU69445.1"/>
    <property type="molecule type" value="Genomic_DNA"/>
</dbReference>
<feature type="non-terminal residue" evidence="4">
    <location>
        <position position="1"/>
    </location>
</feature>
<organism evidence="4 5">
    <name type="scientific">Horornis vulcanius</name>
    <dbReference type="NCBI Taxonomy" id="2585811"/>
    <lineage>
        <taxon>Eukaryota</taxon>
        <taxon>Metazoa</taxon>
        <taxon>Chordata</taxon>
        <taxon>Craniata</taxon>
        <taxon>Vertebrata</taxon>
        <taxon>Euteleostomi</taxon>
        <taxon>Archelosauria</taxon>
        <taxon>Archosauria</taxon>
        <taxon>Dinosauria</taxon>
        <taxon>Saurischia</taxon>
        <taxon>Theropoda</taxon>
        <taxon>Coelurosauria</taxon>
        <taxon>Aves</taxon>
        <taxon>Neognathae</taxon>
        <taxon>Neoaves</taxon>
        <taxon>Telluraves</taxon>
        <taxon>Australaves</taxon>
        <taxon>Passeriformes</taxon>
        <taxon>Sylvioidea</taxon>
        <taxon>Scotocercidae</taxon>
        <taxon>Horornis</taxon>
    </lineage>
</organism>
<dbReference type="Proteomes" id="UP000558460">
    <property type="component" value="Unassembled WGS sequence"/>
</dbReference>
<feature type="coiled-coil region" evidence="1">
    <location>
        <begin position="323"/>
        <end position="388"/>
    </location>
</feature>